<gene>
    <name evidence="1" type="ORF">NIES267_02390</name>
</gene>
<proteinExistence type="predicted"/>
<dbReference type="Proteomes" id="UP000218418">
    <property type="component" value="Chromosome"/>
</dbReference>
<reference evidence="1 2" key="1">
    <citation type="submission" date="2017-06" db="EMBL/GenBank/DDBJ databases">
        <title>Genome sequencing of cyanobaciteial culture collection at National Institute for Environmental Studies (NIES).</title>
        <authorList>
            <person name="Hirose Y."/>
            <person name="Shimura Y."/>
            <person name="Fujisawa T."/>
            <person name="Nakamura Y."/>
            <person name="Kawachi M."/>
        </authorList>
    </citation>
    <scope>NUCLEOTIDE SEQUENCE [LARGE SCALE GENOMIC DNA]</scope>
    <source>
        <strain evidence="1 2">NIES-267</strain>
    </source>
</reference>
<accession>A0A1Z4LHW0</accession>
<protein>
    <submittedName>
        <fullName evidence="1">Uncharacterized protein</fullName>
    </submittedName>
</protein>
<dbReference type="AlphaFoldDB" id="A0A1Z4LHW0"/>
<dbReference type="EMBL" id="AP018227">
    <property type="protein sequence ID" value="BAY80774.1"/>
    <property type="molecule type" value="Genomic_DNA"/>
</dbReference>
<evidence type="ECO:0000313" key="1">
    <source>
        <dbReference type="EMBL" id="BAY80774.1"/>
    </source>
</evidence>
<organism evidence="1 2">
    <name type="scientific">Calothrix parasitica NIES-267</name>
    <dbReference type="NCBI Taxonomy" id="1973488"/>
    <lineage>
        <taxon>Bacteria</taxon>
        <taxon>Bacillati</taxon>
        <taxon>Cyanobacteriota</taxon>
        <taxon>Cyanophyceae</taxon>
        <taxon>Nostocales</taxon>
        <taxon>Calotrichaceae</taxon>
        <taxon>Calothrix</taxon>
    </lineage>
</organism>
<name>A0A1Z4LHW0_9CYAN</name>
<dbReference type="OrthoDB" id="517695at2"/>
<sequence>MNNSEHQYRIWLEVDEYNIELDKRFGEEYCNAIIYFSNGKKISLNIWSKKYFLNNVNNLDWIDEEFATLPDIIVKNYQASSIHKAIINLIEK</sequence>
<keyword evidence="2" id="KW-1185">Reference proteome</keyword>
<evidence type="ECO:0000313" key="2">
    <source>
        <dbReference type="Proteomes" id="UP000218418"/>
    </source>
</evidence>